<dbReference type="InterPro" id="IPR005119">
    <property type="entry name" value="LysR_subst-bd"/>
</dbReference>
<evidence type="ECO:0000256" key="3">
    <source>
        <dbReference type="ARBA" id="ARBA00023125"/>
    </source>
</evidence>
<dbReference type="PRINTS" id="PR00039">
    <property type="entry name" value="HTHLYSR"/>
</dbReference>
<proteinExistence type="inferred from homology"/>
<dbReference type="CDD" id="cd08474">
    <property type="entry name" value="PBP2_CrgA_like_5"/>
    <property type="match status" value="1"/>
</dbReference>
<comment type="caution">
    <text evidence="6">The sequence shown here is derived from an EMBL/GenBank/DDBJ whole genome shotgun (WGS) entry which is preliminary data.</text>
</comment>
<evidence type="ECO:0000256" key="2">
    <source>
        <dbReference type="ARBA" id="ARBA00023015"/>
    </source>
</evidence>
<evidence type="ECO:0000313" key="7">
    <source>
        <dbReference type="Proteomes" id="UP001187221"/>
    </source>
</evidence>
<dbReference type="SUPFAM" id="SSF46785">
    <property type="entry name" value="Winged helix' DNA-binding domain"/>
    <property type="match status" value="1"/>
</dbReference>
<organism evidence="6 7">
    <name type="scientific">Novosphingobium pituita</name>
    <dbReference type="NCBI Taxonomy" id="3056842"/>
    <lineage>
        <taxon>Bacteria</taxon>
        <taxon>Pseudomonadati</taxon>
        <taxon>Pseudomonadota</taxon>
        <taxon>Alphaproteobacteria</taxon>
        <taxon>Sphingomonadales</taxon>
        <taxon>Sphingomonadaceae</taxon>
        <taxon>Novosphingobium</taxon>
    </lineage>
</organism>
<accession>A0ABQ6P364</accession>
<dbReference type="SUPFAM" id="SSF53850">
    <property type="entry name" value="Periplasmic binding protein-like II"/>
    <property type="match status" value="1"/>
</dbReference>
<dbReference type="Gene3D" id="3.40.190.290">
    <property type="match status" value="1"/>
</dbReference>
<evidence type="ECO:0000256" key="4">
    <source>
        <dbReference type="ARBA" id="ARBA00023163"/>
    </source>
</evidence>
<evidence type="ECO:0000313" key="6">
    <source>
        <dbReference type="EMBL" id="GMM59694.1"/>
    </source>
</evidence>
<evidence type="ECO:0000256" key="1">
    <source>
        <dbReference type="ARBA" id="ARBA00009437"/>
    </source>
</evidence>
<name>A0ABQ6P364_9SPHN</name>
<keyword evidence="3" id="KW-0238">DNA-binding</keyword>
<dbReference type="PROSITE" id="PS50931">
    <property type="entry name" value="HTH_LYSR"/>
    <property type="match status" value="1"/>
</dbReference>
<dbReference type="Gene3D" id="1.10.10.10">
    <property type="entry name" value="Winged helix-like DNA-binding domain superfamily/Winged helix DNA-binding domain"/>
    <property type="match status" value="1"/>
</dbReference>
<protein>
    <submittedName>
        <fullName evidence="6">LysR family transcriptional regulator</fullName>
    </submittedName>
</protein>
<reference evidence="6 7" key="1">
    <citation type="submission" date="2023-06" db="EMBL/GenBank/DDBJ databases">
        <title>Draft genome sequence of Novosphingobium sp. strain IK01.</title>
        <authorList>
            <person name="Hatamoto M."/>
            <person name="Ikarashi T."/>
            <person name="Yamaguchi T."/>
        </authorList>
    </citation>
    <scope>NUCLEOTIDE SEQUENCE [LARGE SCALE GENOMIC DNA]</scope>
    <source>
        <strain evidence="6 7">IK01</strain>
    </source>
</reference>
<dbReference type="InterPro" id="IPR036390">
    <property type="entry name" value="WH_DNA-bd_sf"/>
</dbReference>
<dbReference type="InterPro" id="IPR058163">
    <property type="entry name" value="LysR-type_TF_proteobact-type"/>
</dbReference>
<feature type="domain" description="HTH lysR-type" evidence="5">
    <location>
        <begin position="20"/>
        <end position="77"/>
    </location>
</feature>
<dbReference type="Proteomes" id="UP001187221">
    <property type="component" value="Unassembled WGS sequence"/>
</dbReference>
<dbReference type="EMBL" id="BTFW01000001">
    <property type="protein sequence ID" value="GMM59694.1"/>
    <property type="molecule type" value="Genomic_DNA"/>
</dbReference>
<dbReference type="Pfam" id="PF00126">
    <property type="entry name" value="HTH_1"/>
    <property type="match status" value="1"/>
</dbReference>
<evidence type="ECO:0000259" key="5">
    <source>
        <dbReference type="PROSITE" id="PS50931"/>
    </source>
</evidence>
<comment type="similarity">
    <text evidence="1">Belongs to the LysR transcriptional regulatory family.</text>
</comment>
<keyword evidence="4" id="KW-0804">Transcription</keyword>
<sequence length="314" mass="34705">MRWAVLRAYDPAMSIEHRRDVIRDLTTFVVVARELNFTRAAAKLGVTQSALSYTIKVLEERIGVRLLTRTTRSVGLTEAGERLLDEAGRHLDGIEQVLTCISGHNDRPAGMVRIVASDHIAASVIQPAMVDVLTRYPEINLELLIDNAMADIVAERCDAGVRLGDHLASDMIVLPLGPELRMAAVATPAYFEAHGRPRMPADLNGHNCLAFRMQSVGNLYAWEFEKDGKVVSVRPQGQFVSNDPAQILVAALKGVGIAFMKEISVQAYLEDGRLERVMEDWCPGFGRYCLYYPAAKQPTAAFEVVLDTLRDGLQ</sequence>
<dbReference type="Pfam" id="PF03466">
    <property type="entry name" value="LysR_substrate"/>
    <property type="match status" value="1"/>
</dbReference>
<keyword evidence="7" id="KW-1185">Reference proteome</keyword>
<gene>
    <name evidence="6" type="ORF">NUTIK01_04710</name>
</gene>
<dbReference type="PANTHER" id="PTHR30537">
    <property type="entry name" value="HTH-TYPE TRANSCRIPTIONAL REGULATOR"/>
    <property type="match status" value="1"/>
</dbReference>
<dbReference type="PANTHER" id="PTHR30537:SF1">
    <property type="entry name" value="HTH-TYPE TRANSCRIPTIONAL REGULATOR PGRR"/>
    <property type="match status" value="1"/>
</dbReference>
<keyword evidence="2" id="KW-0805">Transcription regulation</keyword>
<dbReference type="InterPro" id="IPR036388">
    <property type="entry name" value="WH-like_DNA-bd_sf"/>
</dbReference>
<dbReference type="InterPro" id="IPR000847">
    <property type="entry name" value="LysR_HTH_N"/>
</dbReference>